<evidence type="ECO:0000256" key="6">
    <source>
        <dbReference type="SAM" id="MobiDB-lite"/>
    </source>
</evidence>
<feature type="transmembrane region" description="Helical" evidence="7">
    <location>
        <begin position="122"/>
        <end position="143"/>
    </location>
</feature>
<dbReference type="Proteomes" id="UP001485043">
    <property type="component" value="Unassembled WGS sequence"/>
</dbReference>
<accession>A0AAW1STA2</accession>
<sequence length="314" mass="32299">MPHGLSQRALQPVESSDDRQPADGSEGSELSKAQQDTGRVDEAAIQPRGATDEEAQASPSTSSSGLYAPPMAQPRVTYVLLGLNLVLYLVGVGIALRVGGEASNQWFLSLAKSNEALQNGEIYRLLTSVFMHAGVLHLGLNTLALAQLGPEAEAVLGAQSFLSIYLLSGLSGSVASFLTSPKLVTVGASGAIFGLLGAIAAYLLKNRQRLTNSNRQLINIVGIVAANVVLGLGGGNIDNAGHIGGLGAGLVLGLGMCPLYEIDHPNGDKTAPGSVKDRVSSQQRIATATSFAVVLSLLYVTGLTQGLSSGSIQA</sequence>
<feature type="transmembrane region" description="Helical" evidence="7">
    <location>
        <begin position="155"/>
        <end position="178"/>
    </location>
</feature>
<dbReference type="SUPFAM" id="SSF144091">
    <property type="entry name" value="Rhomboid-like"/>
    <property type="match status" value="1"/>
</dbReference>
<name>A0AAW1STA2_9CHLO</name>
<gene>
    <name evidence="9" type="ORF">WJX84_006512</name>
</gene>
<dbReference type="AlphaFoldDB" id="A0AAW1STA2"/>
<keyword evidence="3 7" id="KW-0812">Transmembrane</keyword>
<feature type="transmembrane region" description="Helical" evidence="7">
    <location>
        <begin position="76"/>
        <end position="96"/>
    </location>
</feature>
<evidence type="ECO:0000256" key="1">
    <source>
        <dbReference type="ARBA" id="ARBA00004141"/>
    </source>
</evidence>
<feature type="transmembrane region" description="Helical" evidence="7">
    <location>
        <begin position="184"/>
        <end position="204"/>
    </location>
</feature>
<dbReference type="InterPro" id="IPR050925">
    <property type="entry name" value="Rhomboid_protease_S54"/>
</dbReference>
<dbReference type="Gene3D" id="1.20.1540.10">
    <property type="entry name" value="Rhomboid-like"/>
    <property type="match status" value="1"/>
</dbReference>
<dbReference type="PANTHER" id="PTHR43731">
    <property type="entry name" value="RHOMBOID PROTEASE"/>
    <property type="match status" value="1"/>
</dbReference>
<evidence type="ECO:0000259" key="8">
    <source>
        <dbReference type="Pfam" id="PF01694"/>
    </source>
</evidence>
<comment type="similarity">
    <text evidence="2">Belongs to the peptidase S54 family.</text>
</comment>
<comment type="caution">
    <text evidence="9">The sequence shown here is derived from an EMBL/GenBank/DDBJ whole genome shotgun (WGS) entry which is preliminary data.</text>
</comment>
<feature type="transmembrane region" description="Helical" evidence="7">
    <location>
        <begin position="243"/>
        <end position="262"/>
    </location>
</feature>
<evidence type="ECO:0000256" key="5">
    <source>
        <dbReference type="ARBA" id="ARBA00023136"/>
    </source>
</evidence>
<dbReference type="InterPro" id="IPR035952">
    <property type="entry name" value="Rhomboid-like_sf"/>
</dbReference>
<feature type="region of interest" description="Disordered" evidence="6">
    <location>
        <begin position="1"/>
        <end position="67"/>
    </location>
</feature>
<dbReference type="EMBL" id="JALJOV010001012">
    <property type="protein sequence ID" value="KAK9856454.1"/>
    <property type="molecule type" value="Genomic_DNA"/>
</dbReference>
<evidence type="ECO:0000313" key="9">
    <source>
        <dbReference type="EMBL" id="KAK9856454.1"/>
    </source>
</evidence>
<evidence type="ECO:0000256" key="4">
    <source>
        <dbReference type="ARBA" id="ARBA00022989"/>
    </source>
</evidence>
<dbReference type="GO" id="GO:0016020">
    <property type="term" value="C:membrane"/>
    <property type="evidence" value="ECO:0007669"/>
    <property type="project" value="UniProtKB-SubCell"/>
</dbReference>
<reference evidence="9 10" key="1">
    <citation type="journal article" date="2024" name="Nat. Commun.">
        <title>Phylogenomics reveals the evolutionary origins of lichenization in chlorophyte algae.</title>
        <authorList>
            <person name="Puginier C."/>
            <person name="Libourel C."/>
            <person name="Otte J."/>
            <person name="Skaloud P."/>
            <person name="Haon M."/>
            <person name="Grisel S."/>
            <person name="Petersen M."/>
            <person name="Berrin J.G."/>
            <person name="Delaux P.M."/>
            <person name="Dal Grande F."/>
            <person name="Keller J."/>
        </authorList>
    </citation>
    <scope>NUCLEOTIDE SEQUENCE [LARGE SCALE GENOMIC DNA]</scope>
    <source>
        <strain evidence="9 10">SAG 2523</strain>
    </source>
</reference>
<comment type="subcellular location">
    <subcellularLocation>
        <location evidence="1">Membrane</location>
        <topology evidence="1">Multi-pass membrane protein</topology>
    </subcellularLocation>
</comment>
<feature type="transmembrane region" description="Helical" evidence="7">
    <location>
        <begin position="216"/>
        <end position="237"/>
    </location>
</feature>
<dbReference type="GO" id="GO:0004252">
    <property type="term" value="F:serine-type endopeptidase activity"/>
    <property type="evidence" value="ECO:0007669"/>
    <property type="project" value="InterPro"/>
</dbReference>
<feature type="transmembrane region" description="Helical" evidence="7">
    <location>
        <begin position="283"/>
        <end position="301"/>
    </location>
</feature>
<organism evidence="9 10">
    <name type="scientific">Apatococcus fuscideae</name>
    <dbReference type="NCBI Taxonomy" id="2026836"/>
    <lineage>
        <taxon>Eukaryota</taxon>
        <taxon>Viridiplantae</taxon>
        <taxon>Chlorophyta</taxon>
        <taxon>core chlorophytes</taxon>
        <taxon>Trebouxiophyceae</taxon>
        <taxon>Chlorellales</taxon>
        <taxon>Chlorellaceae</taxon>
        <taxon>Apatococcus</taxon>
    </lineage>
</organism>
<protein>
    <recommendedName>
        <fullName evidence="8">Peptidase S54 rhomboid domain-containing protein</fullName>
    </recommendedName>
</protein>
<dbReference type="InterPro" id="IPR022764">
    <property type="entry name" value="Peptidase_S54_rhomboid_dom"/>
</dbReference>
<feature type="domain" description="Peptidase S54 rhomboid" evidence="8">
    <location>
        <begin position="120"/>
        <end position="257"/>
    </location>
</feature>
<keyword evidence="5 7" id="KW-0472">Membrane</keyword>
<evidence type="ECO:0000313" key="10">
    <source>
        <dbReference type="Proteomes" id="UP001485043"/>
    </source>
</evidence>
<evidence type="ECO:0000256" key="3">
    <source>
        <dbReference type="ARBA" id="ARBA00022692"/>
    </source>
</evidence>
<evidence type="ECO:0000256" key="2">
    <source>
        <dbReference type="ARBA" id="ARBA00009045"/>
    </source>
</evidence>
<dbReference type="PANTHER" id="PTHR43731:SF26">
    <property type="entry name" value="RHOMBOID-LIKE PROTEIN 10, CHLOROPLASTIC"/>
    <property type="match status" value="1"/>
</dbReference>
<keyword evidence="10" id="KW-1185">Reference proteome</keyword>
<evidence type="ECO:0000256" key="7">
    <source>
        <dbReference type="SAM" id="Phobius"/>
    </source>
</evidence>
<dbReference type="Pfam" id="PF01694">
    <property type="entry name" value="Rhomboid"/>
    <property type="match status" value="1"/>
</dbReference>
<keyword evidence="4 7" id="KW-1133">Transmembrane helix</keyword>
<proteinExistence type="inferred from homology"/>